<gene>
    <name evidence="2" type="ORF">COO09_00820</name>
</gene>
<dbReference type="EMBL" id="NWUF01000001">
    <property type="protein sequence ID" value="PCE44428.1"/>
    <property type="molecule type" value="Genomic_DNA"/>
</dbReference>
<dbReference type="OrthoDB" id="7596664at2"/>
<keyword evidence="3" id="KW-1185">Reference proteome</keyword>
<proteinExistence type="predicted"/>
<evidence type="ECO:0000256" key="1">
    <source>
        <dbReference type="SAM" id="SignalP"/>
    </source>
</evidence>
<dbReference type="AlphaFoldDB" id="A0A2A4G336"/>
<feature type="chain" id="PRO_5012246493" evidence="1">
    <location>
        <begin position="25"/>
        <end position="229"/>
    </location>
</feature>
<dbReference type="Proteomes" id="UP000218934">
    <property type="component" value="Unassembled WGS sequence"/>
</dbReference>
<name>A0A2A4G336_9SPHN</name>
<reference evidence="2 3" key="1">
    <citation type="submission" date="2017-09" db="EMBL/GenBank/DDBJ databases">
        <title>The Catabolism of 3,6-Dichlorosalicylic acid is Initiated by the Cytochrome P450 Monooxygenase DsmABC in Rhizorhabdus dicambivorans Ndbn-20.</title>
        <authorList>
            <person name="Na L."/>
        </authorList>
    </citation>
    <scope>NUCLEOTIDE SEQUENCE [LARGE SCALE GENOMIC DNA]</scope>
    <source>
        <strain evidence="2 3">Ndbn-20m</strain>
    </source>
</reference>
<accession>A0A2A4G336</accession>
<evidence type="ECO:0000313" key="3">
    <source>
        <dbReference type="Proteomes" id="UP000218934"/>
    </source>
</evidence>
<organism evidence="2 3">
    <name type="scientific">Rhizorhabdus dicambivorans</name>
    <dbReference type="NCBI Taxonomy" id="1850238"/>
    <lineage>
        <taxon>Bacteria</taxon>
        <taxon>Pseudomonadati</taxon>
        <taxon>Pseudomonadota</taxon>
        <taxon>Alphaproteobacteria</taxon>
        <taxon>Sphingomonadales</taxon>
        <taxon>Sphingomonadaceae</taxon>
        <taxon>Rhizorhabdus</taxon>
    </lineage>
</organism>
<keyword evidence="1" id="KW-0732">Signal</keyword>
<sequence>MNPIRAALGLPIAVALAMSAPATAASPRQIIAEAAFRTRDKPVALAQLADAENIAAAQLVRDPANREARLLRAMAIGYRAKLKHSRRDALAARAQFEELAAADPRDAEAAGAVGTWHLDAVVDLGGMVAGMAIGAKKPIGLAQMDRAVALGGKRAFYAGLAALLRLAIDPDDARGRSLAQFASTAPAPELLDRQMQSSVIAVLAALKSGEAKRAGKLARQSLPFGRLNR</sequence>
<dbReference type="KEGG" id="rdi:CMV14_11435"/>
<feature type="signal peptide" evidence="1">
    <location>
        <begin position="1"/>
        <end position="24"/>
    </location>
</feature>
<comment type="caution">
    <text evidence="2">The sequence shown here is derived from an EMBL/GenBank/DDBJ whole genome shotgun (WGS) entry which is preliminary data.</text>
</comment>
<protein>
    <submittedName>
        <fullName evidence="2">Uncharacterized protein</fullName>
    </submittedName>
</protein>
<evidence type="ECO:0000313" key="2">
    <source>
        <dbReference type="EMBL" id="PCE44428.1"/>
    </source>
</evidence>